<feature type="coiled-coil region" evidence="1">
    <location>
        <begin position="378"/>
        <end position="412"/>
    </location>
</feature>
<dbReference type="InterPro" id="IPR050639">
    <property type="entry name" value="SSR_resolvase"/>
</dbReference>
<dbReference type="Proteomes" id="UP001596154">
    <property type="component" value="Unassembled WGS sequence"/>
</dbReference>
<dbReference type="EMBL" id="JBHSNY010000002">
    <property type="protein sequence ID" value="MFC5633597.1"/>
    <property type="molecule type" value="Genomic_DNA"/>
</dbReference>
<dbReference type="Pfam" id="PF07508">
    <property type="entry name" value="Recombinase"/>
    <property type="match status" value="1"/>
</dbReference>
<dbReference type="InterPro" id="IPR011109">
    <property type="entry name" value="DNA_bind_recombinase_dom"/>
</dbReference>
<dbReference type="PANTHER" id="PTHR30461:SF23">
    <property type="entry name" value="DNA RECOMBINASE-RELATED"/>
    <property type="match status" value="1"/>
</dbReference>
<dbReference type="SUPFAM" id="SSF53041">
    <property type="entry name" value="Resolvase-like"/>
    <property type="match status" value="1"/>
</dbReference>
<evidence type="ECO:0000259" key="2">
    <source>
        <dbReference type="PROSITE" id="PS51737"/>
    </source>
</evidence>
<comment type="caution">
    <text evidence="3">The sequence shown here is derived from an EMBL/GenBank/DDBJ whole genome shotgun (WGS) entry which is preliminary data.</text>
</comment>
<keyword evidence="1" id="KW-0175">Coiled coil</keyword>
<dbReference type="InterPro" id="IPR038109">
    <property type="entry name" value="DNA_bind_recomb_sf"/>
</dbReference>
<evidence type="ECO:0000313" key="3">
    <source>
        <dbReference type="EMBL" id="MFC5633597.1"/>
    </source>
</evidence>
<dbReference type="RefSeq" id="WP_381018769.1">
    <property type="nucleotide sequence ID" value="NZ_JBHSNY010000002.1"/>
</dbReference>
<evidence type="ECO:0000256" key="1">
    <source>
        <dbReference type="SAM" id="Coils"/>
    </source>
</evidence>
<organism evidence="3 4">
    <name type="scientific">Streptomyces bullii</name>
    <dbReference type="NCBI Taxonomy" id="349910"/>
    <lineage>
        <taxon>Bacteria</taxon>
        <taxon>Bacillati</taxon>
        <taxon>Actinomycetota</taxon>
        <taxon>Actinomycetes</taxon>
        <taxon>Kitasatosporales</taxon>
        <taxon>Streptomycetaceae</taxon>
        <taxon>Streptomyces</taxon>
    </lineage>
</organism>
<accession>A0ABW0UJ25</accession>
<proteinExistence type="predicted"/>
<gene>
    <name evidence="3" type="ORF">ACFPZJ_07285</name>
</gene>
<feature type="domain" description="Recombinase" evidence="2">
    <location>
        <begin position="179"/>
        <end position="299"/>
    </location>
</feature>
<dbReference type="InterPro" id="IPR036162">
    <property type="entry name" value="Resolvase-like_N_sf"/>
</dbReference>
<dbReference type="CDD" id="cd00338">
    <property type="entry name" value="Ser_Recombinase"/>
    <property type="match status" value="1"/>
</dbReference>
<dbReference type="PANTHER" id="PTHR30461">
    <property type="entry name" value="DNA-INVERTASE FROM LAMBDOID PROPHAGE"/>
    <property type="match status" value="1"/>
</dbReference>
<dbReference type="PROSITE" id="PS51737">
    <property type="entry name" value="RECOMBINASE_DNA_BIND"/>
    <property type="match status" value="1"/>
</dbReference>
<evidence type="ECO:0000313" key="4">
    <source>
        <dbReference type="Proteomes" id="UP001596154"/>
    </source>
</evidence>
<name>A0ABW0UJ25_9ACTN</name>
<reference evidence="4" key="1">
    <citation type="journal article" date="2019" name="Int. J. Syst. Evol. Microbiol.">
        <title>The Global Catalogue of Microorganisms (GCM) 10K type strain sequencing project: providing services to taxonomists for standard genome sequencing and annotation.</title>
        <authorList>
            <consortium name="The Broad Institute Genomics Platform"/>
            <consortium name="The Broad Institute Genome Sequencing Center for Infectious Disease"/>
            <person name="Wu L."/>
            <person name="Ma J."/>
        </authorList>
    </citation>
    <scope>NUCLEOTIDE SEQUENCE [LARGE SCALE GENOMIC DNA]</scope>
    <source>
        <strain evidence="4">CGMCC 4.7248</strain>
    </source>
</reference>
<dbReference type="Gene3D" id="3.90.1750.20">
    <property type="entry name" value="Putative Large Serine Recombinase, Chain B, Domain 2"/>
    <property type="match status" value="1"/>
</dbReference>
<sequence>MPFAPEYLHLVFPDVRFEALLYGRNSDDPHKMGSSVEDQLATGRTLCDRHNWRITREFKDTDTSASRHGKKTRDEFEELLATIVGNPPPAGVRRVLVAYNASRYYRDLEAYVRLRNACLAANVLLCYNGQVYDLSRRDDRKATAMHAVDAEDEAEGLRDQNLRTATLQAEAGKPHGKLLYGYLREYAVVGGRKRCVRQYEDPVRGPYVFQSLQRIDSGHSMRSLVRWLTSVPEAARPDGKPWNAITARRMLLNRAYLGERFHKGKWVPGSWDPIKGLETPEGRAMFNRVTAKLTDPERRTQRGTEVAHLLSFNSYCGECGDHRMLAAWPRASGVMLLGCKETRHLAIREDLADAYVEEAVIHWFRDKRKATTALVPDEGEVEEKVASAQRRINAYEEQLNEARQQAEEFDEETGRFKLSASSLASLEQRLVPKLEQERKKLQEMTGVSPLLLSLLNAPDPEVVWNGRPATETEPEVPGLSLEQQREVIRKVVTVRLHKASRPGIRTLEPGRITLAFVGQPGFRDRPLRAPASVPVQALRSVPAPATSPGTG</sequence>
<protein>
    <submittedName>
        <fullName evidence="3">Recombinase family protein</fullName>
    </submittedName>
</protein>
<keyword evidence="4" id="KW-1185">Reference proteome</keyword>
<dbReference type="Pfam" id="PF00239">
    <property type="entry name" value="Resolvase"/>
    <property type="match status" value="1"/>
</dbReference>
<dbReference type="Gene3D" id="3.40.50.1390">
    <property type="entry name" value="Resolvase, N-terminal catalytic domain"/>
    <property type="match status" value="1"/>
</dbReference>
<dbReference type="SMART" id="SM00857">
    <property type="entry name" value="Resolvase"/>
    <property type="match status" value="1"/>
</dbReference>
<dbReference type="InterPro" id="IPR006119">
    <property type="entry name" value="Resolv_N"/>
</dbReference>